<comment type="caution">
    <text evidence="1">The sequence shown here is derived from an EMBL/GenBank/DDBJ whole genome shotgun (WGS) entry which is preliminary data.</text>
</comment>
<name>A0A916BE76_9PROT</name>
<accession>A0A916BE76</accession>
<dbReference type="AlphaFoldDB" id="A0A916BE76"/>
<evidence type="ECO:0000313" key="2">
    <source>
        <dbReference type="Proteomes" id="UP000675882"/>
    </source>
</evidence>
<evidence type="ECO:0000313" key="1">
    <source>
        <dbReference type="EMBL" id="CAE6726264.1"/>
    </source>
</evidence>
<gene>
    <name evidence="1" type="ORF">NTGZN8_340093</name>
</gene>
<organism evidence="1 2">
    <name type="scientific">Candidatus Nitrotoga fabula</name>
    <dbReference type="NCBI Taxonomy" id="2182327"/>
    <lineage>
        <taxon>Bacteria</taxon>
        <taxon>Pseudomonadati</taxon>
        <taxon>Pseudomonadota</taxon>
        <taxon>Betaproteobacteria</taxon>
        <taxon>Nitrosomonadales</taxon>
        <taxon>Gallionellaceae</taxon>
        <taxon>Candidatus Nitrotoga</taxon>
    </lineage>
</organism>
<protein>
    <submittedName>
        <fullName evidence="1">Uncharacterized protein</fullName>
    </submittedName>
</protein>
<proteinExistence type="predicted"/>
<dbReference type="EMBL" id="CAJNBL010000028">
    <property type="protein sequence ID" value="CAE6726264.1"/>
    <property type="molecule type" value="Genomic_DNA"/>
</dbReference>
<keyword evidence="2" id="KW-1185">Reference proteome</keyword>
<dbReference type="Proteomes" id="UP000675882">
    <property type="component" value="Unassembled WGS sequence"/>
</dbReference>
<reference evidence="1" key="1">
    <citation type="submission" date="2021-02" db="EMBL/GenBank/DDBJ databases">
        <authorList>
            <person name="Han P."/>
        </authorList>
    </citation>
    <scope>NUCLEOTIDE SEQUENCE</scope>
    <source>
        <strain evidence="1">Candidatus Nitrotoga sp. ZN8</strain>
    </source>
</reference>
<sequence length="58" mass="6662">MEGLPHERLQLEYNFSITKPRHNTHTLTPPKLFAGTAIKIISHPEFKSRMKEKGFAAD</sequence>